<feature type="region of interest" description="Disordered" evidence="1">
    <location>
        <begin position="1"/>
        <end position="20"/>
    </location>
</feature>
<evidence type="ECO:0000313" key="3">
    <source>
        <dbReference type="Proteomes" id="UP001153678"/>
    </source>
</evidence>
<comment type="caution">
    <text evidence="2">The sequence shown here is derived from an EMBL/GenBank/DDBJ whole genome shotgun (WGS) entry which is preliminary data.</text>
</comment>
<accession>A0A9W4SU43</accession>
<evidence type="ECO:0000256" key="1">
    <source>
        <dbReference type="SAM" id="MobiDB-lite"/>
    </source>
</evidence>
<organism evidence="2 3">
    <name type="scientific">Funneliformis geosporum</name>
    <dbReference type="NCBI Taxonomy" id="1117311"/>
    <lineage>
        <taxon>Eukaryota</taxon>
        <taxon>Fungi</taxon>
        <taxon>Fungi incertae sedis</taxon>
        <taxon>Mucoromycota</taxon>
        <taxon>Glomeromycotina</taxon>
        <taxon>Glomeromycetes</taxon>
        <taxon>Glomerales</taxon>
        <taxon>Glomeraceae</taxon>
        <taxon>Funneliformis</taxon>
    </lineage>
</organism>
<dbReference type="Proteomes" id="UP001153678">
    <property type="component" value="Unassembled WGS sequence"/>
</dbReference>
<feature type="compositionally biased region" description="Polar residues" evidence="1">
    <location>
        <begin position="1"/>
        <end position="16"/>
    </location>
</feature>
<reference evidence="2" key="1">
    <citation type="submission" date="2022-08" db="EMBL/GenBank/DDBJ databases">
        <authorList>
            <person name="Kallberg Y."/>
            <person name="Tangrot J."/>
            <person name="Rosling A."/>
        </authorList>
    </citation>
    <scope>NUCLEOTIDE SEQUENCE</scope>
    <source>
        <strain evidence="2">Wild A</strain>
    </source>
</reference>
<keyword evidence="3" id="KW-1185">Reference proteome</keyword>
<proteinExistence type="predicted"/>
<gene>
    <name evidence="2" type="ORF">FWILDA_LOCUS9677</name>
</gene>
<name>A0A9W4SU43_9GLOM</name>
<sequence>MRIGYNRSNTESSGKLSTLPAKYSGAEKSRTLGKTWRGCLNILAQIPQITNFCLGSSQ</sequence>
<evidence type="ECO:0000313" key="2">
    <source>
        <dbReference type="EMBL" id="CAI2180631.1"/>
    </source>
</evidence>
<dbReference type="EMBL" id="CAMKVN010002333">
    <property type="protein sequence ID" value="CAI2180631.1"/>
    <property type="molecule type" value="Genomic_DNA"/>
</dbReference>
<protein>
    <submittedName>
        <fullName evidence="2">10928_t:CDS:1</fullName>
    </submittedName>
</protein>
<dbReference type="AlphaFoldDB" id="A0A9W4SU43"/>